<reference evidence="2" key="1">
    <citation type="submission" date="2021-03" db="EMBL/GenBank/DDBJ databases">
        <authorList>
            <person name="Tagirdzhanova G."/>
        </authorList>
    </citation>
    <scope>NUCLEOTIDE SEQUENCE</scope>
</reference>
<name>A0A8H3I1Q7_9LECA</name>
<dbReference type="AlphaFoldDB" id="A0A8H3I1Q7"/>
<gene>
    <name evidence="2" type="ORF">IMSHALPRED_010548</name>
</gene>
<feature type="transmembrane region" description="Helical" evidence="1">
    <location>
        <begin position="316"/>
        <end position="340"/>
    </location>
</feature>
<dbReference type="OrthoDB" id="5409353at2759"/>
<keyword evidence="3" id="KW-1185">Reference proteome</keyword>
<organism evidence="2 3">
    <name type="scientific">Imshaugia aleurites</name>
    <dbReference type="NCBI Taxonomy" id="172621"/>
    <lineage>
        <taxon>Eukaryota</taxon>
        <taxon>Fungi</taxon>
        <taxon>Dikarya</taxon>
        <taxon>Ascomycota</taxon>
        <taxon>Pezizomycotina</taxon>
        <taxon>Lecanoromycetes</taxon>
        <taxon>OSLEUM clade</taxon>
        <taxon>Lecanoromycetidae</taxon>
        <taxon>Lecanorales</taxon>
        <taxon>Lecanorineae</taxon>
        <taxon>Parmeliaceae</taxon>
        <taxon>Imshaugia</taxon>
    </lineage>
</organism>
<comment type="caution">
    <text evidence="2">The sequence shown here is derived from an EMBL/GenBank/DDBJ whole genome shotgun (WGS) entry which is preliminary data.</text>
</comment>
<keyword evidence="1" id="KW-0472">Membrane</keyword>
<dbReference type="Proteomes" id="UP000664534">
    <property type="component" value="Unassembled WGS sequence"/>
</dbReference>
<dbReference type="EMBL" id="CAJPDT010000009">
    <property type="protein sequence ID" value="CAF9911692.1"/>
    <property type="molecule type" value="Genomic_DNA"/>
</dbReference>
<sequence length="431" mass="48323">MKLTIPNPSLCLISLSVRPCFAEDAAPKNRLAISPSLIETIIPNRSYALALDCISCPYLIRHSNRNEWENDPRPSQLTLALYIDGPQPRLYLQGESLSPLCYERRAPGFYNLPRPFAPPFTANQVAVNATLQQKEENNKYAFPIRQFELAYEFDAVIYAPKDRVQEWEVLIDFEITGLRHEEHVPEDIPFLGGSSDQETKGAVLGVTSIIRLVLGYTALEEMQIMALELIPKKMMATHAGIEIQALRKAGELKEEKSIATTNWSGRLHDIIDLNSKDMYRDHVSFKPGEWNDCGRKNELGRQIMCEVEDLRAHAPMLFAISLISVTLLLVGFSLILLFVVSAPDMAFQFLLNEKFPEGVTAEGEDDVSILAGDEELEEEDHMARTEVQPPPKFRSPIDTGDWNAGQGLVLVRAMPAPRCKCTNRSQLSPSG</sequence>
<keyword evidence="1" id="KW-1133">Transmembrane helix</keyword>
<proteinExistence type="predicted"/>
<keyword evidence="1" id="KW-0812">Transmembrane</keyword>
<protein>
    <submittedName>
        <fullName evidence="2">Uncharacterized protein</fullName>
    </submittedName>
</protein>
<evidence type="ECO:0000313" key="3">
    <source>
        <dbReference type="Proteomes" id="UP000664534"/>
    </source>
</evidence>
<evidence type="ECO:0000256" key="1">
    <source>
        <dbReference type="SAM" id="Phobius"/>
    </source>
</evidence>
<accession>A0A8H3I1Q7</accession>
<evidence type="ECO:0000313" key="2">
    <source>
        <dbReference type="EMBL" id="CAF9911692.1"/>
    </source>
</evidence>